<proteinExistence type="predicted"/>
<keyword evidence="2" id="KW-1185">Reference proteome</keyword>
<gene>
    <name evidence="1" type="ORF">LAQU0_S20e01266g</name>
</gene>
<accession>A0A0P1L3D3</accession>
<sequence length="1167" mass="131096">MVLDPQLGAFASKEETENCHWFDISSYRSSCEGHGDEEKWFKEGVELHSQLPMFCGEIKISLKKDKFKGLIGVHSEELKSFAPLVKLHEHFDIGPPADPESLDDSDLELLAGQVNAQVSKKATPQGISRYSKKLLVVSRNAMKFVESRDAYACPFEIISCELVRHPDFLDDVLILLTEDGTLYTVAFDTDSRPYVLQWWHSMDILDTPRVLNVHPCFGEFVVATDYSLQFFKFTSNFHFELVSNLAFENSIITGCTFLYNGYRPDHLMMLLALSLSDRITLCVAQWGSVNEEKKEIHPLSLLKSDRITSIICLGDSRSLIFTSKEIGLVTANQIISGELPISCLQRSRLGDGVRKCFDDPELLLRLKSVRQDLSEFVHCTVFATSNGALCCCLIDEKDTTKFLTLTRFKGLCNAFQAPKCCSSVTFYTVIISSFGRLFEILLDLTTVEELVKDYKIPALQNIVSRRTLYAGHIEGDSLLYVAPSQSHLTKRDRLLLLSEATVSRLTLGELNLSCSKLLALRTFKTLSKLCIIDCDTLAEKWKERFLDQDDPTDVLRFLMIEKNPAGVSRLILLEWDSDLKASKSVELDDALRDDKSDTVLFFFTDENMIQVTAQTISVDDLEEDGRYEYHTSWPLTNALNNSKMLVAWNSETGKILFCPDVDSASSKCFYEIECPMEGETSMITAVSFVRTSSLEVWITVICDGTVFYYDCSTIPCGTGPVKKFTGCGILFGSSCLHKSLFCGLDGEIYHCSHNSSIKDWHLSKVKIENEHKRPLEFRFVSTELCLIFAPQQMLLFNLSEQVFTNISLVDRRKNSTILDVQCIKGLYFVLLNDGLEILEADCFTNTPTNIVVKATRIKGKKYFYLKKINRMLITNLAKKCLDCAKLENGKLMSLDSKCMADFGTIFDIVTLPGDSRAILLVIAGTMLASESGCALKLIEISPSPGKLIVRELNCKAMEADGLENVRMRATATNQFWISCGKAITLFQIGLDGFGFVRKTETLPHDICCFDATDDLLVAVTNCNELYSECRILDGGWRALNTAKIYGAKGNLKINIINHMCVAVYGDITDEKGALASQISFFRVRDSRLECYNTITFKKSIRDVQYSQRNNELCVLQDDGIIRLFQSVGKQHIISGVIGKSENAYSSRTSSQFGCWRISATELSPVTR</sequence>
<reference evidence="2" key="1">
    <citation type="submission" date="2015-10" db="EMBL/GenBank/DDBJ databases">
        <authorList>
            <person name="Devillers H."/>
        </authorList>
    </citation>
    <scope>NUCLEOTIDE SEQUENCE [LARGE SCALE GENOMIC DNA]</scope>
</reference>
<name>A0A0P1L3D3_9SACH</name>
<dbReference type="EMBL" id="LN890575">
    <property type="protein sequence ID" value="CUS24850.1"/>
    <property type="molecule type" value="Genomic_DNA"/>
</dbReference>
<dbReference type="AlphaFoldDB" id="A0A0P1L3D3"/>
<organism evidence="1 2">
    <name type="scientific">Lachancea quebecensis</name>
    <dbReference type="NCBI Taxonomy" id="1654605"/>
    <lineage>
        <taxon>Eukaryota</taxon>
        <taxon>Fungi</taxon>
        <taxon>Dikarya</taxon>
        <taxon>Ascomycota</taxon>
        <taxon>Saccharomycotina</taxon>
        <taxon>Saccharomycetes</taxon>
        <taxon>Saccharomycetales</taxon>
        <taxon>Saccharomycetaceae</taxon>
        <taxon>Lachancea</taxon>
    </lineage>
</organism>
<dbReference type="SUPFAM" id="SSF50998">
    <property type="entry name" value="Quinoprotein alcohol dehydrogenase-like"/>
    <property type="match status" value="1"/>
</dbReference>
<dbReference type="Proteomes" id="UP000236544">
    <property type="component" value="Unassembled WGS sequence"/>
</dbReference>
<dbReference type="OrthoDB" id="4070435at2759"/>
<evidence type="ECO:0000313" key="2">
    <source>
        <dbReference type="Proteomes" id="UP000236544"/>
    </source>
</evidence>
<protein>
    <submittedName>
        <fullName evidence="1">LAQU0S20e01266g1_1</fullName>
    </submittedName>
</protein>
<dbReference type="InterPro" id="IPR011047">
    <property type="entry name" value="Quinoprotein_ADH-like_sf"/>
</dbReference>
<evidence type="ECO:0000313" key="1">
    <source>
        <dbReference type="EMBL" id="CUS24850.1"/>
    </source>
</evidence>